<feature type="transmembrane region" description="Helical" evidence="6">
    <location>
        <begin position="286"/>
        <end position="307"/>
    </location>
</feature>
<evidence type="ECO:0000256" key="5">
    <source>
        <dbReference type="ARBA" id="ARBA00023136"/>
    </source>
</evidence>
<feature type="transmembrane region" description="Helical" evidence="6">
    <location>
        <begin position="244"/>
        <end position="266"/>
    </location>
</feature>
<dbReference type="PANTHER" id="PTHR30213:SF0">
    <property type="entry name" value="UPF0761 MEMBRANE PROTEIN YIHY"/>
    <property type="match status" value="1"/>
</dbReference>
<organism evidence="7 8">
    <name type="scientific">Candidatus Brocadia fulgida</name>
    <dbReference type="NCBI Taxonomy" id="380242"/>
    <lineage>
        <taxon>Bacteria</taxon>
        <taxon>Pseudomonadati</taxon>
        <taxon>Planctomycetota</taxon>
        <taxon>Candidatus Brocadiia</taxon>
        <taxon>Candidatus Brocadiales</taxon>
        <taxon>Candidatus Brocadiaceae</taxon>
        <taxon>Candidatus Brocadia</taxon>
    </lineage>
</organism>
<keyword evidence="2" id="KW-1003">Cell membrane</keyword>
<evidence type="ECO:0000313" key="7">
    <source>
        <dbReference type="EMBL" id="KKO20960.1"/>
    </source>
</evidence>
<dbReference type="GO" id="GO:0005886">
    <property type="term" value="C:plasma membrane"/>
    <property type="evidence" value="ECO:0007669"/>
    <property type="project" value="UniProtKB-SubCell"/>
</dbReference>
<evidence type="ECO:0000256" key="6">
    <source>
        <dbReference type="SAM" id="Phobius"/>
    </source>
</evidence>
<proteinExistence type="predicted"/>
<dbReference type="Proteomes" id="UP000034954">
    <property type="component" value="Unassembled WGS sequence"/>
</dbReference>
<dbReference type="NCBIfam" id="TIGR00765">
    <property type="entry name" value="yihY_not_rbn"/>
    <property type="match status" value="1"/>
</dbReference>
<keyword evidence="3 6" id="KW-0812">Transmembrane</keyword>
<evidence type="ECO:0000256" key="4">
    <source>
        <dbReference type="ARBA" id="ARBA00022989"/>
    </source>
</evidence>
<keyword evidence="8" id="KW-1185">Reference proteome</keyword>
<reference evidence="7 8" key="1">
    <citation type="journal article" date="2013" name="BMC Microbiol.">
        <title>Identification of the type II cytochrome c maturation pathway in anammox bacteria by comparative genomics.</title>
        <authorList>
            <person name="Ferousi C."/>
            <person name="Speth D.R."/>
            <person name="Reimann J."/>
            <person name="Op den Camp H.J."/>
            <person name="Allen J.W."/>
            <person name="Keltjens J.T."/>
            <person name="Jetten M.S."/>
        </authorList>
    </citation>
    <scope>NUCLEOTIDE SEQUENCE [LARGE SCALE GENOMIC DNA]</scope>
    <source>
        <strain evidence="7">RU1</strain>
    </source>
</reference>
<gene>
    <name evidence="7" type="ORF">BROFUL_00313</name>
</gene>
<keyword evidence="4 6" id="KW-1133">Transmembrane helix</keyword>
<dbReference type="PANTHER" id="PTHR30213">
    <property type="entry name" value="INNER MEMBRANE PROTEIN YHJD"/>
    <property type="match status" value="1"/>
</dbReference>
<dbReference type="InterPro" id="IPR036388">
    <property type="entry name" value="WH-like_DNA-bd_sf"/>
</dbReference>
<dbReference type="EMBL" id="LAQJ01000036">
    <property type="protein sequence ID" value="KKO20960.1"/>
    <property type="molecule type" value="Genomic_DNA"/>
</dbReference>
<sequence length="580" mass="65580">MILKKFVLCYEKIKRFAKVDLWDDRRESSAALWFLRRVVKFCALTGSEFTEGRCLLKASALTFISLMSLIPLLAFILSVAKGLGAEKALEQKIDTYIFNLPGGEVVSSFINFKRGFFYQIDSLDFSKPTAREEILGALETFDGFIFPTGEKILSAMPDTPGDTTDNTQDISYERLSEEETKTALHKYKRELAHIIVSVDLTGKDAKSELKERIEDSVLSIPSNISLNAFLYKKQIMHFVDRTSFGYLGAIGLIFLLFSVINMIGNIETSFNDVWKIKKSRSVLRRFTDYTSMMFILPILLLASTTITAVLTNEKLVALLDKIGIGNIYLSTLGSFLPILVLWIAFISVYIFLPNTRVRAIPGIAGGVISGTLFYVLQVFYFKSQIGLARNNLIYGAFAAIPFFLLWLQMSWNVVLLGAVISYVIQNIRFIKLKSQPMGINYASRELLGLFIMERISTRFLEGRGERWSREGLSKALNIPAETVQEIVAELSKASLIAEIPAEKYLYYLPARDLDAIHVTEVVFAMRNIGEKYTPVALSLQDQKMVKLLDDLQDAIRDHMRFTIKDIIQDTRAQSKVACNR</sequence>
<evidence type="ECO:0000256" key="2">
    <source>
        <dbReference type="ARBA" id="ARBA00022475"/>
    </source>
</evidence>
<comment type="caution">
    <text evidence="7">The sequence shown here is derived from an EMBL/GenBank/DDBJ whole genome shotgun (WGS) entry which is preliminary data.</text>
</comment>
<dbReference type="InterPro" id="IPR017039">
    <property type="entry name" value="Virul_fac_BrkB"/>
</dbReference>
<feature type="transmembrane region" description="Helical" evidence="6">
    <location>
        <begin position="327"/>
        <end position="352"/>
    </location>
</feature>
<accession>A0A0M2UZ96</accession>
<dbReference type="Gene3D" id="1.10.10.10">
    <property type="entry name" value="Winged helix-like DNA-binding domain superfamily/Winged helix DNA-binding domain"/>
    <property type="match status" value="1"/>
</dbReference>
<feature type="transmembrane region" description="Helical" evidence="6">
    <location>
        <begin position="359"/>
        <end position="380"/>
    </location>
</feature>
<feature type="transmembrane region" description="Helical" evidence="6">
    <location>
        <begin position="60"/>
        <end position="80"/>
    </location>
</feature>
<comment type="subcellular location">
    <subcellularLocation>
        <location evidence="1">Cell membrane</location>
        <topology evidence="1">Multi-pass membrane protein</topology>
    </subcellularLocation>
</comment>
<protein>
    <submittedName>
        <fullName evidence="7">Uncharacterized protein</fullName>
    </submittedName>
</protein>
<feature type="transmembrane region" description="Helical" evidence="6">
    <location>
        <begin position="392"/>
        <end position="424"/>
    </location>
</feature>
<evidence type="ECO:0000256" key="3">
    <source>
        <dbReference type="ARBA" id="ARBA00022692"/>
    </source>
</evidence>
<dbReference type="Pfam" id="PF03631">
    <property type="entry name" value="Virul_fac_BrkB"/>
    <property type="match status" value="1"/>
</dbReference>
<evidence type="ECO:0000256" key="1">
    <source>
        <dbReference type="ARBA" id="ARBA00004651"/>
    </source>
</evidence>
<evidence type="ECO:0000313" key="8">
    <source>
        <dbReference type="Proteomes" id="UP000034954"/>
    </source>
</evidence>
<name>A0A0M2UZ96_9BACT</name>
<keyword evidence="5 6" id="KW-0472">Membrane</keyword>
<dbReference type="AlphaFoldDB" id="A0A0M2UZ96"/>